<reference evidence="4 5" key="1">
    <citation type="journal article" date="2017" name="Syst. Appl. Microbiol.">
        <title>Lebetimonas natsushimae sp. nov., a novel strictly anaerobic, moderately thermophilic chemoautotroph isolated from a deep-sea hydrothermal vent polychaete nest in the Mid-Okinawa Trough.</title>
        <authorList>
            <person name="Nagata R."/>
            <person name="Takaki Y."/>
            <person name="Tame A."/>
            <person name="Nunoura T."/>
            <person name="Muto H."/>
            <person name="Mino S."/>
            <person name="Sawayama S."/>
            <person name="Takai K."/>
            <person name="Nakagawa S."/>
        </authorList>
    </citation>
    <scope>NUCLEOTIDE SEQUENCE [LARGE SCALE GENOMIC DNA]</scope>
    <source>
        <strain evidence="4 5">HS1857</strain>
    </source>
</reference>
<comment type="similarity">
    <text evidence="1 2">Belongs to the small heat shock protein (HSP20) family.</text>
</comment>
<dbReference type="PANTHER" id="PTHR11527">
    <property type="entry name" value="HEAT-SHOCK PROTEIN 20 FAMILY MEMBER"/>
    <property type="match status" value="1"/>
</dbReference>
<protein>
    <submittedName>
        <fullName evidence="4">HSP20 family protein</fullName>
    </submittedName>
</protein>
<accession>A0A292YBB4</accession>
<evidence type="ECO:0000313" key="5">
    <source>
        <dbReference type="Proteomes" id="UP000217944"/>
    </source>
</evidence>
<keyword evidence="5" id="KW-1185">Reference proteome</keyword>
<dbReference type="Pfam" id="PF00011">
    <property type="entry name" value="HSP20"/>
    <property type="match status" value="1"/>
</dbReference>
<dbReference type="SUPFAM" id="SSF49764">
    <property type="entry name" value="HSP20-like chaperones"/>
    <property type="match status" value="1"/>
</dbReference>
<organism evidence="4 5">
    <name type="scientific">Lebetimonas natsushimae</name>
    <dbReference type="NCBI Taxonomy" id="1936991"/>
    <lineage>
        <taxon>Bacteria</taxon>
        <taxon>Pseudomonadati</taxon>
        <taxon>Campylobacterota</taxon>
        <taxon>Epsilonproteobacteria</taxon>
        <taxon>Nautiliales</taxon>
        <taxon>Nautiliaceae</taxon>
        <taxon>Lebetimonas</taxon>
    </lineage>
</organism>
<evidence type="ECO:0000313" key="4">
    <source>
        <dbReference type="EMBL" id="GAX86826.1"/>
    </source>
</evidence>
<evidence type="ECO:0000256" key="1">
    <source>
        <dbReference type="PROSITE-ProRule" id="PRU00285"/>
    </source>
</evidence>
<dbReference type="EMBL" id="BDME01000001">
    <property type="protein sequence ID" value="GAX86826.1"/>
    <property type="molecule type" value="Genomic_DNA"/>
</dbReference>
<dbReference type="InterPro" id="IPR002068">
    <property type="entry name" value="A-crystallin/Hsp20_dom"/>
</dbReference>
<dbReference type="InterPro" id="IPR008978">
    <property type="entry name" value="HSP20-like_chaperone"/>
</dbReference>
<proteinExistence type="inferred from homology"/>
<evidence type="ECO:0000259" key="3">
    <source>
        <dbReference type="PROSITE" id="PS01031"/>
    </source>
</evidence>
<dbReference type="Gene3D" id="2.60.40.790">
    <property type="match status" value="1"/>
</dbReference>
<dbReference type="Proteomes" id="UP000217944">
    <property type="component" value="Unassembled WGS sequence"/>
</dbReference>
<name>A0A292YBB4_9BACT</name>
<dbReference type="AlphaFoldDB" id="A0A292YBB4"/>
<evidence type="ECO:0000256" key="2">
    <source>
        <dbReference type="RuleBase" id="RU003616"/>
    </source>
</evidence>
<feature type="domain" description="SHSP" evidence="3">
    <location>
        <begin position="44"/>
        <end position="154"/>
    </location>
</feature>
<dbReference type="PROSITE" id="PS01031">
    <property type="entry name" value="SHSP"/>
    <property type="match status" value="1"/>
</dbReference>
<dbReference type="InterPro" id="IPR031107">
    <property type="entry name" value="Small_HSP"/>
</dbReference>
<comment type="caution">
    <text evidence="4">The sequence shown here is derived from an EMBL/GenBank/DDBJ whole genome shotgun (WGS) entry which is preliminary data.</text>
</comment>
<gene>
    <name evidence="4" type="ORF">LNAT_P0121</name>
</gene>
<dbReference type="CDD" id="cd06464">
    <property type="entry name" value="ACD_sHsps-like"/>
    <property type="match status" value="1"/>
</dbReference>
<sequence>MYNFSVKIKEKEGNMWPTVFDPFKELQDIERRLGAVLGANKPVQKVEAFTPAVNEKVDDKGYYLEIDLPGVKKENIEINVNDGVLTVSGERKLEKKEEKENYTRIESFFGRFERAFKLPADADADNIEAKFEDGVLKVFIPRKAKAEGKKIEIK</sequence>